<protein>
    <submittedName>
        <fullName evidence="2">Uncharacterized protein</fullName>
    </submittedName>
</protein>
<evidence type="ECO:0000313" key="2">
    <source>
        <dbReference type="EMBL" id="CAK0891481.1"/>
    </source>
</evidence>
<comment type="caution">
    <text evidence="2">The sequence shown here is derived from an EMBL/GenBank/DDBJ whole genome shotgun (WGS) entry which is preliminary data.</text>
</comment>
<feature type="region of interest" description="Disordered" evidence="1">
    <location>
        <begin position="345"/>
        <end position="365"/>
    </location>
</feature>
<sequence>MISAVSEMREEPQVEGEGAHALEGDFADAGKGRLEKIAGDGNDAAEVISITDATCKISTGKWVYGHENSVATTPSLPHLKAVLVNAELRNFVVAFGGCSGAFHQDRRLDGGHGANTVEELEMVRGHYDGCLFMKLSNMMMAGRRADDFRNTGPSDEADMLLWERLALSDVVKLTQNGDQATFMSMQVEKVEGGYTTSGKTSLIDDILKELGLETAKPSTLPKTTSEMHAKGDEVKLDAVGPTGMDLRRLKKMALYLAGTRDYRMQLIPDKGRQGCVALRSAESELYALGSGAAEALGLASLLDEWKEKAMPLVMGDRIRALHIVRKRGPGMKKYVGMRFLAPQQRRERGRLSSGKACAHENPSDVMTKPMTREKLEILGGG</sequence>
<keyword evidence="3" id="KW-1185">Reference proteome</keyword>
<evidence type="ECO:0000313" key="3">
    <source>
        <dbReference type="Proteomes" id="UP001189429"/>
    </source>
</evidence>
<gene>
    <name evidence="2" type="ORF">PCOR1329_LOCUS71425</name>
</gene>
<dbReference type="EMBL" id="CAUYUJ010019482">
    <property type="protein sequence ID" value="CAK0891481.1"/>
    <property type="molecule type" value="Genomic_DNA"/>
</dbReference>
<evidence type="ECO:0000256" key="1">
    <source>
        <dbReference type="SAM" id="MobiDB-lite"/>
    </source>
</evidence>
<accession>A0ABN9X0N3</accession>
<proteinExistence type="predicted"/>
<name>A0ABN9X0N3_9DINO</name>
<reference evidence="2" key="1">
    <citation type="submission" date="2023-10" db="EMBL/GenBank/DDBJ databases">
        <authorList>
            <person name="Chen Y."/>
            <person name="Shah S."/>
            <person name="Dougan E. K."/>
            <person name="Thang M."/>
            <person name="Chan C."/>
        </authorList>
    </citation>
    <scope>NUCLEOTIDE SEQUENCE [LARGE SCALE GENOMIC DNA]</scope>
</reference>
<dbReference type="Proteomes" id="UP001189429">
    <property type="component" value="Unassembled WGS sequence"/>
</dbReference>
<feature type="non-terminal residue" evidence="2">
    <location>
        <position position="381"/>
    </location>
</feature>
<organism evidence="2 3">
    <name type="scientific">Prorocentrum cordatum</name>
    <dbReference type="NCBI Taxonomy" id="2364126"/>
    <lineage>
        <taxon>Eukaryota</taxon>
        <taxon>Sar</taxon>
        <taxon>Alveolata</taxon>
        <taxon>Dinophyceae</taxon>
        <taxon>Prorocentrales</taxon>
        <taxon>Prorocentraceae</taxon>
        <taxon>Prorocentrum</taxon>
    </lineage>
</organism>